<evidence type="ECO:0000313" key="9">
    <source>
        <dbReference type="Proteomes" id="UP000069940"/>
    </source>
</evidence>
<name>A0ABM1ZUX6_AEDAL</name>
<evidence type="ECO:0000256" key="4">
    <source>
        <dbReference type="PROSITE-ProRule" id="PRU00146"/>
    </source>
</evidence>
<reference evidence="8" key="2">
    <citation type="submission" date="2025-05" db="UniProtKB">
        <authorList>
            <consortium name="EnsemblMetazoa"/>
        </authorList>
    </citation>
    <scope>IDENTIFICATION</scope>
    <source>
        <strain evidence="8">Foshan</strain>
    </source>
</reference>
<sequence>MSGRGNTDDGKSSKGTKTKGTSRKQVVNDDVVLVVTEGTQGSRNERTASDDICQVCRKCDDKAMVQCDDCDRWCHFTCVGVTEEVKELSWVCLKCQSAQKAKSASSSSRRRDQQKTSENAVLNPQSGGAKTSNIPALVIHTATDAHSSQSGGRSRSSKSSQSLLKLQLMRLEEERAFEEAEAAKFREYLKEKYRLLEQMSNRSESSCSIAESRVGKWVDNVNDAFQDEREPGGATEAFNPKGHSTTHPPVNHPEIVCSPNSTPLYGDRSPQAMIAESFGPAVRRASSAASVNYYSQPAPDRTCNRRLSELGDRHGYTARQPTATQQYHQMQYQSSIDDDPCSLTRSQLAARQAVSKDLPTFAGSPEEWPIFISMFNSSTAMCGYSNEENVIRLQKSLKGKAYDAVKSRLMHPSNVPGVIDTLKLLFGQPEAIVHSLICKINAIPPVKEDRLEALVDLAVNVQNFCATVDACGLDDYMYNVSLLHQLINKLPPTIRLDWARYRQTIPRVNMATFGNWLYSLAEAASTLAIPPLLQEARLPKVDSRPTKKTNMFLHTQSTPSEESPERPPADYHTCPLCKGSCSTVAVCKSFLDLPRDSKWASVRELGICRTCLLRHTGRCDAKPCGKNGCPYYHHELLHNDKKPHPVSKNTPSVQATTVVSQTDADHTQRCNTHQADTNTVLFRYLPVVLHGEKGSIRTYAFLDEGSAMTLLDQELADQLDLPGPINPLALKWTGGTERCEENSRVVDLRINGTYSNAKEYPLNGVRTVKELMLPYQSLDMDRMAQQFRYCRNLPIESYSNVRPRILIGSKHAPIGLALKCKEGNLDQPIAVKTRLGWTVYGGGSDNYPEAAYVIKHKHYVDDAMFSTKNSNHAIQVAQEIRQIHSAGGFEIRNWVSNSPQVLSALQEDTTSERSLDLTTSPMATEKVLGMWWCTASDEFIYKIKWDRYEPDLLTGMIRPTKRQMLKILMFFYKMFGDPVLNGMNK</sequence>
<dbReference type="RefSeq" id="XP_062714062.1">
    <property type="nucleotide sequence ID" value="XM_062858078.1"/>
</dbReference>
<dbReference type="SUPFAM" id="SSF57903">
    <property type="entry name" value="FYVE/PHD zinc finger"/>
    <property type="match status" value="1"/>
</dbReference>
<dbReference type="InterPro" id="IPR005312">
    <property type="entry name" value="DUF1759"/>
</dbReference>
<dbReference type="SMART" id="SM00249">
    <property type="entry name" value="PHD"/>
    <property type="match status" value="1"/>
</dbReference>
<dbReference type="InterPro" id="IPR019787">
    <property type="entry name" value="Znf_PHD-finger"/>
</dbReference>
<feature type="region of interest" description="Disordered" evidence="6">
    <location>
        <begin position="229"/>
        <end position="252"/>
    </location>
</feature>
<accession>A0ABM1ZUX6</accession>
<evidence type="ECO:0000256" key="1">
    <source>
        <dbReference type="ARBA" id="ARBA00022723"/>
    </source>
</evidence>
<keyword evidence="5" id="KW-0175">Coiled coil</keyword>
<feature type="region of interest" description="Disordered" evidence="6">
    <location>
        <begin position="103"/>
        <end position="132"/>
    </location>
</feature>
<keyword evidence="1" id="KW-0479">Metal-binding</keyword>
<feature type="domain" description="PHD-type" evidence="7">
    <location>
        <begin position="50"/>
        <end position="98"/>
    </location>
</feature>
<dbReference type="Pfam" id="PF00628">
    <property type="entry name" value="PHD"/>
    <property type="match status" value="1"/>
</dbReference>
<dbReference type="EnsemblMetazoa" id="AALFPA23_021876.R32402">
    <property type="protein sequence ID" value="AALFPA23_021876.P32402"/>
    <property type="gene ID" value="AALFPA23_021876"/>
</dbReference>
<reference evidence="9" key="1">
    <citation type="journal article" date="2015" name="Proc. Natl. Acad. Sci. U.S.A.">
        <title>Genome sequence of the Asian Tiger mosquito, Aedes albopictus, reveals insights into its biology, genetics, and evolution.</title>
        <authorList>
            <person name="Chen X.G."/>
            <person name="Jiang X."/>
            <person name="Gu J."/>
            <person name="Xu M."/>
            <person name="Wu Y."/>
            <person name="Deng Y."/>
            <person name="Zhang C."/>
            <person name="Bonizzoni M."/>
            <person name="Dermauw W."/>
            <person name="Vontas J."/>
            <person name="Armbruster P."/>
            <person name="Huang X."/>
            <person name="Yang Y."/>
            <person name="Zhang H."/>
            <person name="He W."/>
            <person name="Peng H."/>
            <person name="Liu Y."/>
            <person name="Wu K."/>
            <person name="Chen J."/>
            <person name="Lirakis M."/>
            <person name="Topalis P."/>
            <person name="Van Leeuwen T."/>
            <person name="Hall A.B."/>
            <person name="Jiang X."/>
            <person name="Thorpe C."/>
            <person name="Mueller R.L."/>
            <person name="Sun C."/>
            <person name="Waterhouse R.M."/>
            <person name="Yan G."/>
            <person name="Tu Z.J."/>
            <person name="Fang X."/>
            <person name="James A.A."/>
        </authorList>
    </citation>
    <scope>NUCLEOTIDE SEQUENCE [LARGE SCALE GENOMIC DNA]</scope>
    <source>
        <strain evidence="9">Foshan</strain>
    </source>
</reference>
<organism evidence="8 9">
    <name type="scientific">Aedes albopictus</name>
    <name type="common">Asian tiger mosquito</name>
    <name type="synonym">Stegomyia albopicta</name>
    <dbReference type="NCBI Taxonomy" id="7160"/>
    <lineage>
        <taxon>Eukaryota</taxon>
        <taxon>Metazoa</taxon>
        <taxon>Ecdysozoa</taxon>
        <taxon>Arthropoda</taxon>
        <taxon>Hexapoda</taxon>
        <taxon>Insecta</taxon>
        <taxon>Pterygota</taxon>
        <taxon>Neoptera</taxon>
        <taxon>Endopterygota</taxon>
        <taxon>Diptera</taxon>
        <taxon>Nematocera</taxon>
        <taxon>Culicoidea</taxon>
        <taxon>Culicidae</taxon>
        <taxon>Culicinae</taxon>
        <taxon>Aedini</taxon>
        <taxon>Aedes</taxon>
        <taxon>Stegomyia</taxon>
    </lineage>
</organism>
<evidence type="ECO:0000256" key="6">
    <source>
        <dbReference type="SAM" id="MobiDB-lite"/>
    </source>
</evidence>
<dbReference type="PANTHER" id="PTHR47331">
    <property type="entry name" value="PHD-TYPE DOMAIN-CONTAINING PROTEIN"/>
    <property type="match status" value="1"/>
</dbReference>
<dbReference type="Gene3D" id="3.30.40.10">
    <property type="entry name" value="Zinc/RING finger domain, C3HC4 (zinc finger)"/>
    <property type="match status" value="1"/>
</dbReference>
<protein>
    <recommendedName>
        <fullName evidence="7">PHD-type domain-containing protein</fullName>
    </recommendedName>
</protein>
<evidence type="ECO:0000313" key="8">
    <source>
        <dbReference type="EnsemblMetazoa" id="AALFPA23_021876.P32402"/>
    </source>
</evidence>
<evidence type="ECO:0000256" key="2">
    <source>
        <dbReference type="ARBA" id="ARBA00022771"/>
    </source>
</evidence>
<evidence type="ECO:0000259" key="7">
    <source>
        <dbReference type="PROSITE" id="PS50016"/>
    </source>
</evidence>
<feature type="region of interest" description="Disordered" evidence="6">
    <location>
        <begin position="548"/>
        <end position="567"/>
    </location>
</feature>
<feature type="region of interest" description="Disordered" evidence="6">
    <location>
        <begin position="1"/>
        <end position="27"/>
    </location>
</feature>
<feature type="compositionally biased region" description="Polar residues" evidence="6">
    <location>
        <begin position="116"/>
        <end position="132"/>
    </location>
</feature>
<feature type="coiled-coil region" evidence="5">
    <location>
        <begin position="161"/>
        <end position="188"/>
    </location>
</feature>
<feature type="compositionally biased region" description="Basic and acidic residues" evidence="6">
    <location>
        <begin position="1"/>
        <end position="12"/>
    </location>
</feature>
<evidence type="ECO:0000256" key="5">
    <source>
        <dbReference type="SAM" id="Coils"/>
    </source>
</evidence>
<proteinExistence type="predicted"/>
<dbReference type="PROSITE" id="PS50016">
    <property type="entry name" value="ZF_PHD_2"/>
    <property type="match status" value="1"/>
</dbReference>
<dbReference type="InterPro" id="IPR001965">
    <property type="entry name" value="Znf_PHD"/>
</dbReference>
<dbReference type="Proteomes" id="UP000069940">
    <property type="component" value="Unassembled WGS sequence"/>
</dbReference>
<keyword evidence="9" id="KW-1185">Reference proteome</keyword>
<dbReference type="GeneID" id="134290864"/>
<dbReference type="Pfam" id="PF03564">
    <property type="entry name" value="DUF1759"/>
    <property type="match status" value="1"/>
</dbReference>
<keyword evidence="2 4" id="KW-0863">Zinc-finger</keyword>
<dbReference type="PANTHER" id="PTHR47331:SF5">
    <property type="entry name" value="RIBONUCLEASE H"/>
    <property type="match status" value="1"/>
</dbReference>
<evidence type="ECO:0000256" key="3">
    <source>
        <dbReference type="ARBA" id="ARBA00022833"/>
    </source>
</evidence>
<dbReference type="InterPro" id="IPR013083">
    <property type="entry name" value="Znf_RING/FYVE/PHD"/>
</dbReference>
<dbReference type="InterPro" id="IPR011011">
    <property type="entry name" value="Znf_FYVE_PHD"/>
</dbReference>
<keyword evidence="3" id="KW-0862">Zinc</keyword>